<feature type="region of interest" description="Disordered" evidence="6">
    <location>
        <begin position="764"/>
        <end position="801"/>
    </location>
</feature>
<dbReference type="Pfam" id="PF00753">
    <property type="entry name" value="Lactamase_B"/>
    <property type="match status" value="1"/>
</dbReference>
<evidence type="ECO:0000256" key="7">
    <source>
        <dbReference type="SAM" id="Phobius"/>
    </source>
</evidence>
<reference evidence="9 10" key="1">
    <citation type="submission" date="2015-11" db="EMBL/GenBank/DDBJ databases">
        <title>Genome sequences of Lysobacter enzymogenes strain C3 and Lysobacter antibioticus ATCC 29479.</title>
        <authorList>
            <person name="Kobayashi D.Y."/>
        </authorList>
    </citation>
    <scope>NUCLEOTIDE SEQUENCE [LARGE SCALE GENOMIC DNA]</scope>
    <source>
        <strain evidence="9 10">C3</strain>
    </source>
</reference>
<feature type="transmembrane region" description="Helical" evidence="7">
    <location>
        <begin position="350"/>
        <end position="368"/>
    </location>
</feature>
<evidence type="ECO:0000256" key="4">
    <source>
        <dbReference type="ARBA" id="ARBA00022989"/>
    </source>
</evidence>
<dbReference type="GO" id="GO:0030420">
    <property type="term" value="P:establishment of competence for transformation"/>
    <property type="evidence" value="ECO:0007669"/>
    <property type="project" value="InterPro"/>
</dbReference>
<feature type="transmembrane region" description="Helical" evidence="7">
    <location>
        <begin position="380"/>
        <end position="405"/>
    </location>
</feature>
<dbReference type="EMBL" id="CP013140">
    <property type="protein sequence ID" value="ALN58383.1"/>
    <property type="molecule type" value="Genomic_DNA"/>
</dbReference>
<dbReference type="Pfam" id="PF03772">
    <property type="entry name" value="Competence"/>
    <property type="match status" value="1"/>
</dbReference>
<evidence type="ECO:0000256" key="3">
    <source>
        <dbReference type="ARBA" id="ARBA00022692"/>
    </source>
</evidence>
<evidence type="ECO:0000259" key="8">
    <source>
        <dbReference type="SMART" id="SM00849"/>
    </source>
</evidence>
<keyword evidence="2" id="KW-1003">Cell membrane</keyword>
<dbReference type="InterPro" id="IPR025405">
    <property type="entry name" value="DUF4131"/>
</dbReference>
<accession>A0A0S2DJC7</accession>
<evidence type="ECO:0000256" key="6">
    <source>
        <dbReference type="SAM" id="MobiDB-lite"/>
    </source>
</evidence>
<dbReference type="STRING" id="69.GLE_3036"/>
<evidence type="ECO:0000313" key="10">
    <source>
        <dbReference type="Proteomes" id="UP000061569"/>
    </source>
</evidence>
<dbReference type="PANTHER" id="PTHR30619:SF1">
    <property type="entry name" value="RECOMBINATION PROTEIN 2"/>
    <property type="match status" value="1"/>
</dbReference>
<dbReference type="InterPro" id="IPR004797">
    <property type="entry name" value="Competence_ComEC/Rec2"/>
</dbReference>
<feature type="transmembrane region" description="Helical" evidence="7">
    <location>
        <begin position="283"/>
        <end position="306"/>
    </location>
</feature>
<feature type="compositionally biased region" description="Basic and acidic residues" evidence="6">
    <location>
        <begin position="777"/>
        <end position="791"/>
    </location>
</feature>
<dbReference type="SUPFAM" id="SSF56281">
    <property type="entry name" value="Metallo-hydrolase/oxidoreductase"/>
    <property type="match status" value="1"/>
</dbReference>
<dbReference type="Gene3D" id="3.60.15.10">
    <property type="entry name" value="Ribonuclease Z/Hydroxyacylglutathione hydrolase-like"/>
    <property type="match status" value="1"/>
</dbReference>
<gene>
    <name evidence="9" type="ORF">GLE_3036</name>
</gene>
<feature type="transmembrane region" description="Helical" evidence="7">
    <location>
        <begin position="58"/>
        <end position="77"/>
    </location>
</feature>
<evidence type="ECO:0000256" key="5">
    <source>
        <dbReference type="ARBA" id="ARBA00023136"/>
    </source>
</evidence>
<feature type="transmembrane region" description="Helical" evidence="7">
    <location>
        <begin position="248"/>
        <end position="271"/>
    </location>
</feature>
<dbReference type="OrthoDB" id="9761531at2"/>
<proteinExistence type="predicted"/>
<dbReference type="Pfam" id="PF13567">
    <property type="entry name" value="DUF4131"/>
    <property type="match status" value="1"/>
</dbReference>
<dbReference type="InterPro" id="IPR052159">
    <property type="entry name" value="Competence_DNA_uptake"/>
</dbReference>
<evidence type="ECO:0000256" key="1">
    <source>
        <dbReference type="ARBA" id="ARBA00004651"/>
    </source>
</evidence>
<evidence type="ECO:0000313" key="9">
    <source>
        <dbReference type="EMBL" id="ALN58383.1"/>
    </source>
</evidence>
<dbReference type="AlphaFoldDB" id="A0A0S2DJC7"/>
<comment type="subcellular location">
    <subcellularLocation>
        <location evidence="1">Cell membrane</location>
        <topology evidence="1">Multi-pass membrane protein</topology>
    </subcellularLocation>
</comment>
<dbReference type="NCBIfam" id="TIGR00361">
    <property type="entry name" value="ComEC_Rec2"/>
    <property type="match status" value="1"/>
</dbReference>
<dbReference type="CDD" id="cd07731">
    <property type="entry name" value="ComA-like_MBL-fold"/>
    <property type="match status" value="1"/>
</dbReference>
<dbReference type="Proteomes" id="UP000061569">
    <property type="component" value="Chromosome"/>
</dbReference>
<evidence type="ECO:0000256" key="2">
    <source>
        <dbReference type="ARBA" id="ARBA00022475"/>
    </source>
</evidence>
<dbReference type="InterPro" id="IPR001279">
    <property type="entry name" value="Metallo-B-lactamas"/>
</dbReference>
<keyword evidence="4 7" id="KW-1133">Transmembrane helix</keyword>
<keyword evidence="3 7" id="KW-0812">Transmembrane</keyword>
<dbReference type="GO" id="GO:0005886">
    <property type="term" value="C:plasma membrane"/>
    <property type="evidence" value="ECO:0007669"/>
    <property type="project" value="UniProtKB-SubCell"/>
</dbReference>
<keyword evidence="5 7" id="KW-0472">Membrane</keyword>
<dbReference type="NCBIfam" id="TIGR00360">
    <property type="entry name" value="ComEC_N-term"/>
    <property type="match status" value="1"/>
</dbReference>
<dbReference type="SMART" id="SM00849">
    <property type="entry name" value="Lactamase_B"/>
    <property type="match status" value="1"/>
</dbReference>
<protein>
    <submittedName>
        <fullName evidence="9">DNA internalization-related competence protein ComEC/Rec2</fullName>
    </submittedName>
</protein>
<dbReference type="PANTHER" id="PTHR30619">
    <property type="entry name" value="DNA INTERNALIZATION/COMPETENCE PROTEIN COMEC/REC2"/>
    <property type="match status" value="1"/>
</dbReference>
<dbReference type="KEGG" id="lez:GLE_3036"/>
<name>A0A0S2DJC7_LYSEN</name>
<feature type="transmembrane region" description="Helical" evidence="7">
    <location>
        <begin position="327"/>
        <end position="344"/>
    </location>
</feature>
<dbReference type="InterPro" id="IPR035681">
    <property type="entry name" value="ComA-like_MBL"/>
</dbReference>
<dbReference type="InterPro" id="IPR036866">
    <property type="entry name" value="RibonucZ/Hydroxyglut_hydro"/>
</dbReference>
<dbReference type="InterPro" id="IPR004477">
    <property type="entry name" value="ComEC_N"/>
</dbReference>
<feature type="domain" description="Metallo-beta-lactamase" evidence="8">
    <location>
        <begin position="532"/>
        <end position="726"/>
    </location>
</feature>
<sequence>MFDAARPPPFGKLVAIALLAGIGAALASPRLLPWPAMALLLAAATVGWWRLRRARALAAFAFGFALASLHAAHALALQLPLDWERRDVAVSGRIVDLPTHETRRTQFRFRVDDDVAQPAPLRGRLLRLAWYDDDPRSRAALKAGQRWRLQARVRAPRGLRNPGGPDAEKYALAQRLGANGYLRDPAAQARMLAPPAGLDAWREAMCERIATAVTTPGSRFVRALALGDTRGLDDADWEVLRANGLTHLIAISGFHVGLVAGFFALCARGLWWLWPGLGRRVPAVAAAAVAAMLGGLLYAAAAGFALPTVRTWLMIAVVAGLRLARRGGHGVDALALAAIAVVLADPLAVLGAGFWLSFLGVAWLLWCLPAMGEGGWRERLGGFVSAQGVASLGLLPVCAALFGQASLAGPLANLVAVPWWSLLVVPLALVGTGLETLHAGAGEFAWRWAAACFEPGWPGFQALAGSRLALWWLPEPRWFALPLALLGAFWLLLPRGTPGKALAVLLWLPLLWPDRRLPAPGEAELVVIDVGQGLSVLVRTANHSLLFDAGPAVRDGFDAGERAVVPALHALGVRRLDAAVASHGDQDHAGGLAAVLRAFPAPLRFAPPDVEGAALRGLRLRTCEAGREWRWDGVRLRFLHPPAHFPYLRNESSCVLRIDTEHGSALLTGDIGEVVERDLVRRAALSPADSLRADVVLIAHHGSAESSDPAFVRATGARYALASSGHGNRFGHPRADVLERWRRAGAAVADTAADGALRIRLGAPAHGRESGAGPVLESRRQAHPRLWDAARRAPGLSYRPD</sequence>
<dbReference type="PATRIC" id="fig|69.6.peg.2996"/>
<organism evidence="9 10">
    <name type="scientific">Lysobacter enzymogenes</name>
    <dbReference type="NCBI Taxonomy" id="69"/>
    <lineage>
        <taxon>Bacteria</taxon>
        <taxon>Pseudomonadati</taxon>
        <taxon>Pseudomonadota</taxon>
        <taxon>Gammaproteobacteria</taxon>
        <taxon>Lysobacterales</taxon>
        <taxon>Lysobacteraceae</taxon>
        <taxon>Lysobacter</taxon>
    </lineage>
</organism>